<evidence type="ECO:0000313" key="1">
    <source>
        <dbReference type="EMBL" id="GAU87793.1"/>
    </source>
</evidence>
<dbReference type="SUPFAM" id="SSF52540">
    <property type="entry name" value="P-loop containing nucleoside triphosphate hydrolases"/>
    <property type="match status" value="1"/>
</dbReference>
<dbReference type="STRING" id="947166.A0A1D1UN68"/>
<dbReference type="Proteomes" id="UP000186922">
    <property type="component" value="Unassembled WGS sequence"/>
</dbReference>
<reference evidence="1 2" key="1">
    <citation type="journal article" date="2016" name="Nat. Commun.">
        <title>Extremotolerant tardigrade genome and improved radiotolerance of human cultured cells by tardigrade-unique protein.</title>
        <authorList>
            <person name="Hashimoto T."/>
            <person name="Horikawa D.D."/>
            <person name="Saito Y."/>
            <person name="Kuwahara H."/>
            <person name="Kozuka-Hata H."/>
            <person name="Shin-I T."/>
            <person name="Minakuchi Y."/>
            <person name="Ohishi K."/>
            <person name="Motoyama A."/>
            <person name="Aizu T."/>
            <person name="Enomoto A."/>
            <person name="Kondo K."/>
            <person name="Tanaka S."/>
            <person name="Hara Y."/>
            <person name="Koshikawa S."/>
            <person name="Sagara H."/>
            <person name="Miura T."/>
            <person name="Yokobori S."/>
            <person name="Miyagawa K."/>
            <person name="Suzuki Y."/>
            <person name="Kubo T."/>
            <person name="Oyama M."/>
            <person name="Kohara Y."/>
            <person name="Fujiyama A."/>
            <person name="Arakawa K."/>
            <person name="Katayama T."/>
            <person name="Toyoda A."/>
            <person name="Kunieda T."/>
        </authorList>
    </citation>
    <scope>NUCLEOTIDE SEQUENCE [LARGE SCALE GENOMIC DNA]</scope>
    <source>
        <strain evidence="1 2">YOKOZUNA-1</strain>
    </source>
</reference>
<evidence type="ECO:0000313" key="2">
    <source>
        <dbReference type="Proteomes" id="UP000186922"/>
    </source>
</evidence>
<gene>
    <name evidence="1" type="primary">RvY_00591-1</name>
    <name evidence="1" type="synonym">RvY_00591.1</name>
    <name evidence="1" type="ORF">RvY_00591</name>
</gene>
<organism evidence="1 2">
    <name type="scientific">Ramazzottius varieornatus</name>
    <name type="common">Water bear</name>
    <name type="synonym">Tardigrade</name>
    <dbReference type="NCBI Taxonomy" id="947166"/>
    <lineage>
        <taxon>Eukaryota</taxon>
        <taxon>Metazoa</taxon>
        <taxon>Ecdysozoa</taxon>
        <taxon>Tardigrada</taxon>
        <taxon>Eutardigrada</taxon>
        <taxon>Parachela</taxon>
        <taxon>Hypsibioidea</taxon>
        <taxon>Ramazzottiidae</taxon>
        <taxon>Ramazzottius</taxon>
    </lineage>
</organism>
<protein>
    <recommendedName>
        <fullName evidence="3">AAA ATPase AAA+ lid domain-containing protein</fullName>
    </recommendedName>
</protein>
<sequence>MGPPDLNTRVKILETILKDLKNNFNQEDIRAVAKITGNFSASDLGTIARNAARLSLGTVTQHLTATLSPDEIPEVTAEHFSKVVRGLTRSMNVEEMEAMNAWANRNKLA</sequence>
<keyword evidence="2" id="KW-1185">Reference proteome</keyword>
<dbReference type="AlphaFoldDB" id="A0A1D1UN68"/>
<evidence type="ECO:0008006" key="3">
    <source>
        <dbReference type="Google" id="ProtNLM"/>
    </source>
</evidence>
<dbReference type="EMBL" id="BDGG01000001">
    <property type="protein sequence ID" value="GAU87793.1"/>
    <property type="molecule type" value="Genomic_DNA"/>
</dbReference>
<proteinExistence type="predicted"/>
<accession>A0A1D1UN68</accession>
<name>A0A1D1UN68_RAMVA</name>
<dbReference type="Gene3D" id="1.10.8.60">
    <property type="match status" value="1"/>
</dbReference>
<comment type="caution">
    <text evidence="1">The sequence shown here is derived from an EMBL/GenBank/DDBJ whole genome shotgun (WGS) entry which is preliminary data.</text>
</comment>
<dbReference type="InterPro" id="IPR027417">
    <property type="entry name" value="P-loop_NTPase"/>
</dbReference>